<protein>
    <submittedName>
        <fullName evidence="2">Putative exported protein</fullName>
    </submittedName>
</protein>
<evidence type="ECO:0000313" key="2">
    <source>
        <dbReference type="EMBL" id="CAP57498.1"/>
    </source>
</evidence>
<reference evidence="2 3" key="1">
    <citation type="journal article" date="2009" name="BMC Genomics">
        <title>Complete genome sequence of the sugarcane nitrogen-fixing endophyte Gluconacetobacter diazotrophicus Pal5.</title>
        <authorList>
            <person name="Bertalan M."/>
            <person name="Albano R."/>
            <person name="Padua V."/>
            <person name="Rouws L."/>
            <person name="Rojas C."/>
            <person name="Hemerly A."/>
            <person name="Teixeira K."/>
            <person name="Schwab S."/>
            <person name="Araujo J."/>
            <person name="Oliveira A."/>
            <person name="Franca L."/>
            <person name="Magalhaes V."/>
            <person name="Alqueres S."/>
            <person name="Cardoso A."/>
            <person name="Almeida W."/>
            <person name="Loureiro M.M."/>
            <person name="Nogueira E."/>
            <person name="Cidade D."/>
            <person name="Oliveira D."/>
            <person name="Simao T."/>
            <person name="Macedo J."/>
            <person name="Valadao A."/>
            <person name="Dreschsel M."/>
            <person name="Freitas F."/>
            <person name="Vidal M."/>
            <person name="Guedes H."/>
            <person name="Rodrigues E."/>
            <person name="Meneses C."/>
            <person name="Brioso P."/>
            <person name="Pozzer L."/>
            <person name="Figueiredo D."/>
            <person name="Montano H."/>
            <person name="Junior J."/>
            <person name="Filho G."/>
            <person name="Flores V."/>
            <person name="Ferreira B."/>
            <person name="Branco A."/>
            <person name="Gonzalez P."/>
            <person name="Guillobel H."/>
            <person name="Lemos M."/>
            <person name="Seibel L."/>
            <person name="Macedo J."/>
            <person name="Alves-Ferreira M."/>
            <person name="Sachetto-Martins G."/>
            <person name="Coelho A."/>
            <person name="Santos E."/>
            <person name="Amaral G."/>
            <person name="Neves A."/>
            <person name="Pacheco A.B."/>
            <person name="Carvalho D."/>
            <person name="Lery L."/>
            <person name="Bisch P."/>
            <person name="Rossle S.C."/>
            <person name="Urmenyi T."/>
            <person name="Kruger W.V."/>
            <person name="Martins O."/>
            <person name="Baldani J.I."/>
            <person name="Ferreira P.C."/>
        </authorList>
    </citation>
    <scope>NUCLEOTIDE SEQUENCE [LARGE SCALE GENOMIC DNA]</scope>
    <source>
        <strain evidence="3">ATCC 49037 / DSM 5601 / CCUG 37298 / CIP 103539 / LMG 7603 / PAl5</strain>
    </source>
</reference>
<dbReference type="InterPro" id="IPR006311">
    <property type="entry name" value="TAT_signal"/>
</dbReference>
<feature type="chain" id="PRO_5002738304" evidence="1">
    <location>
        <begin position="24"/>
        <end position="188"/>
    </location>
</feature>
<organism evidence="2 3">
    <name type="scientific">Gluconacetobacter diazotrophicus (strain ATCC 49037 / DSM 5601 / CCUG 37298 / CIP 103539 / LMG 7603 / PAl5)</name>
    <dbReference type="NCBI Taxonomy" id="272568"/>
    <lineage>
        <taxon>Bacteria</taxon>
        <taxon>Pseudomonadati</taxon>
        <taxon>Pseudomonadota</taxon>
        <taxon>Alphaproteobacteria</taxon>
        <taxon>Acetobacterales</taxon>
        <taxon>Acetobacteraceae</taxon>
        <taxon>Gluconacetobacter</taxon>
    </lineage>
</organism>
<accession>A9H6H8</accession>
<dbReference type="EMBL" id="AM889285">
    <property type="protein sequence ID" value="CAP57498.1"/>
    <property type="molecule type" value="Genomic_DNA"/>
</dbReference>
<evidence type="ECO:0000313" key="3">
    <source>
        <dbReference type="Proteomes" id="UP000001176"/>
    </source>
</evidence>
<dbReference type="PROSITE" id="PS51257">
    <property type="entry name" value="PROKAR_LIPOPROTEIN"/>
    <property type="match status" value="1"/>
</dbReference>
<dbReference type="PROSITE" id="PS51318">
    <property type="entry name" value="TAT"/>
    <property type="match status" value="1"/>
</dbReference>
<dbReference type="KEGG" id="gdi:GDI3555"/>
<dbReference type="AlphaFoldDB" id="A9H6H8"/>
<keyword evidence="1" id="KW-0732">Signal</keyword>
<dbReference type="RefSeq" id="WP_012228209.1">
    <property type="nucleotide sequence ID" value="NC_010125.1"/>
</dbReference>
<feature type="signal peptide" evidence="1">
    <location>
        <begin position="1"/>
        <end position="23"/>
    </location>
</feature>
<dbReference type="Proteomes" id="UP000001176">
    <property type="component" value="Chromosome"/>
</dbReference>
<proteinExistence type="predicted"/>
<name>A9H6H8_GLUDA</name>
<keyword evidence="3" id="KW-1185">Reference proteome</keyword>
<dbReference type="OrthoDB" id="7284048at2"/>
<gene>
    <name evidence="2" type="ordered locus">GDI3555</name>
</gene>
<sequence>MSNLSRRCLLRGASALVGAGALGACTVTTRNGVTTIAINVTEFTADATVALNVVKTVLGFTGVPSAVVTATNAAIAAIEGGLAALKTTAGASVTLTFDSTSVPGAVSSLIADIRLGASDISAAAALEGSAIGTVLAAEISSVSADVARIASLLQGIVTATVGISLAPEDAARDRVARIAAIKMRHGIA</sequence>
<evidence type="ECO:0000256" key="1">
    <source>
        <dbReference type="SAM" id="SignalP"/>
    </source>
</evidence>